<dbReference type="Pfam" id="PF00561">
    <property type="entry name" value="Abhydrolase_1"/>
    <property type="match status" value="1"/>
</dbReference>
<comment type="caution">
    <text evidence="2">The sequence shown here is derived from an EMBL/GenBank/DDBJ whole genome shotgun (WGS) entry which is preliminary data.</text>
</comment>
<evidence type="ECO:0000259" key="1">
    <source>
        <dbReference type="Pfam" id="PF00561"/>
    </source>
</evidence>
<evidence type="ECO:0000313" key="2">
    <source>
        <dbReference type="EMBL" id="MBM0231271.1"/>
    </source>
</evidence>
<dbReference type="Gene3D" id="3.40.50.1820">
    <property type="entry name" value="alpha/beta hydrolase"/>
    <property type="match status" value="1"/>
</dbReference>
<evidence type="ECO:0000313" key="3">
    <source>
        <dbReference type="Proteomes" id="UP000601027"/>
    </source>
</evidence>
<sequence length="292" mass="30542">MTEIQTHTLSLPGADLVYDVRGPLPPAGGHRALLMIGQPMTAEGFGALAPHFTDRTVVTYDPRGLGRSVRTDGRSDHTPQQQAADLHSLIEALGAGPVDVLASSGGAVTALELVATHPDDVATLVAHEPPINAVLPDATAAERARADFYEAYQAKGRSAGMASFIAMTSWQGEFTDAYFAQPAPDPAMFGMSAEDDGSRDDPLLSKNSWAVTDYRPDADLLTAAPTRIVIAVGEESAGTYTARTALGTAALLGQEAVVFPSHHGGFLGGEFGYAGKPEEFAARLREVLDAGA</sequence>
<dbReference type="InterPro" id="IPR029058">
    <property type="entry name" value="AB_hydrolase_fold"/>
</dbReference>
<dbReference type="InterPro" id="IPR050266">
    <property type="entry name" value="AB_hydrolase_sf"/>
</dbReference>
<dbReference type="SUPFAM" id="SSF53474">
    <property type="entry name" value="alpha/beta-Hydrolases"/>
    <property type="match status" value="1"/>
</dbReference>
<protein>
    <submittedName>
        <fullName evidence="2">Alpha/beta hydrolase</fullName>
    </submittedName>
</protein>
<keyword evidence="3" id="KW-1185">Reference proteome</keyword>
<dbReference type="Proteomes" id="UP000601027">
    <property type="component" value="Unassembled WGS sequence"/>
</dbReference>
<reference evidence="2 3" key="1">
    <citation type="submission" date="2021-01" db="EMBL/GenBank/DDBJ databases">
        <title>Draft genome sequence of Micromonospora sp. strain STR1_7.</title>
        <authorList>
            <person name="Karlyshev A."/>
            <person name="Jawad R."/>
        </authorList>
    </citation>
    <scope>NUCLEOTIDE SEQUENCE [LARGE SCALE GENOMIC DNA]</scope>
    <source>
        <strain evidence="2 3">STR1-7</strain>
    </source>
</reference>
<name>A0ABS1XPT5_9ACTN</name>
<gene>
    <name evidence="2" type="ORF">JNW91_04920</name>
</gene>
<dbReference type="PANTHER" id="PTHR43798:SF33">
    <property type="entry name" value="HYDROLASE, PUTATIVE (AFU_ORTHOLOGUE AFUA_2G14860)-RELATED"/>
    <property type="match status" value="1"/>
</dbReference>
<dbReference type="PANTHER" id="PTHR43798">
    <property type="entry name" value="MONOACYLGLYCEROL LIPASE"/>
    <property type="match status" value="1"/>
</dbReference>
<feature type="domain" description="AB hydrolase-1" evidence="1">
    <location>
        <begin position="47"/>
        <end position="134"/>
    </location>
</feature>
<dbReference type="EMBL" id="JAEVHM010000012">
    <property type="protein sequence ID" value="MBM0231271.1"/>
    <property type="molecule type" value="Genomic_DNA"/>
</dbReference>
<accession>A0ABS1XPT5</accession>
<dbReference type="InterPro" id="IPR000073">
    <property type="entry name" value="AB_hydrolase_1"/>
</dbReference>
<proteinExistence type="predicted"/>
<organism evidence="2 3">
    <name type="scientific">Micromonospora parastrephiae</name>
    <dbReference type="NCBI Taxonomy" id="2806101"/>
    <lineage>
        <taxon>Bacteria</taxon>
        <taxon>Bacillati</taxon>
        <taxon>Actinomycetota</taxon>
        <taxon>Actinomycetes</taxon>
        <taxon>Micromonosporales</taxon>
        <taxon>Micromonosporaceae</taxon>
        <taxon>Micromonospora</taxon>
    </lineage>
</organism>
<dbReference type="GO" id="GO:0016787">
    <property type="term" value="F:hydrolase activity"/>
    <property type="evidence" value="ECO:0007669"/>
    <property type="project" value="UniProtKB-KW"/>
</dbReference>
<keyword evidence="2" id="KW-0378">Hydrolase</keyword>
<dbReference type="RefSeq" id="WP_203173744.1">
    <property type="nucleotide sequence ID" value="NZ_JAEVHM010000012.1"/>
</dbReference>